<evidence type="ECO:0000256" key="5">
    <source>
        <dbReference type="ARBA" id="ARBA00022989"/>
    </source>
</evidence>
<evidence type="ECO:0000256" key="4">
    <source>
        <dbReference type="ARBA" id="ARBA00022692"/>
    </source>
</evidence>
<feature type="transmembrane region" description="Helical" evidence="7">
    <location>
        <begin position="185"/>
        <end position="211"/>
    </location>
</feature>
<dbReference type="PANTHER" id="PTHR30193:SF41">
    <property type="entry name" value="DIACETYLCHITOBIOSE UPTAKE SYSTEM PERMEASE PROTEIN NGCF"/>
    <property type="match status" value="1"/>
</dbReference>
<dbReference type="EMBL" id="VKKG01000001">
    <property type="protein sequence ID" value="TRY19679.1"/>
    <property type="molecule type" value="Genomic_DNA"/>
</dbReference>
<evidence type="ECO:0000256" key="2">
    <source>
        <dbReference type="ARBA" id="ARBA00022448"/>
    </source>
</evidence>
<keyword evidence="5 7" id="KW-1133">Transmembrane helix</keyword>
<evidence type="ECO:0000256" key="3">
    <source>
        <dbReference type="ARBA" id="ARBA00022475"/>
    </source>
</evidence>
<evidence type="ECO:0000313" key="11">
    <source>
        <dbReference type="Proteomes" id="UP000317638"/>
    </source>
</evidence>
<feature type="compositionally biased region" description="Low complexity" evidence="8">
    <location>
        <begin position="15"/>
        <end position="28"/>
    </location>
</feature>
<dbReference type="PROSITE" id="PS50928">
    <property type="entry name" value="ABC_TM1"/>
    <property type="match status" value="1"/>
</dbReference>
<dbReference type="SUPFAM" id="SSF161098">
    <property type="entry name" value="MetI-like"/>
    <property type="match status" value="1"/>
</dbReference>
<dbReference type="InterPro" id="IPR000515">
    <property type="entry name" value="MetI-like"/>
</dbReference>
<dbReference type="PANTHER" id="PTHR30193">
    <property type="entry name" value="ABC TRANSPORTER PERMEASE PROTEIN"/>
    <property type="match status" value="1"/>
</dbReference>
<dbReference type="Pfam" id="PF00528">
    <property type="entry name" value="BPD_transp_1"/>
    <property type="match status" value="1"/>
</dbReference>
<proteinExistence type="inferred from homology"/>
<feature type="transmembrane region" description="Helical" evidence="7">
    <location>
        <begin position="38"/>
        <end position="65"/>
    </location>
</feature>
<dbReference type="RefSeq" id="WP_143936766.1">
    <property type="nucleotide sequence ID" value="NZ_VKKG01000001.1"/>
</dbReference>
<comment type="subcellular location">
    <subcellularLocation>
        <location evidence="1 7">Cell membrane</location>
        <topology evidence="1 7">Multi-pass membrane protein</topology>
    </subcellularLocation>
</comment>
<dbReference type="Proteomes" id="UP000317638">
    <property type="component" value="Unassembled WGS sequence"/>
</dbReference>
<name>A0A553K4Q0_9ACTN</name>
<keyword evidence="6 7" id="KW-0472">Membrane</keyword>
<feature type="transmembrane region" description="Helical" evidence="7">
    <location>
        <begin position="110"/>
        <end position="129"/>
    </location>
</feature>
<feature type="transmembrane region" description="Helical" evidence="7">
    <location>
        <begin position="296"/>
        <end position="316"/>
    </location>
</feature>
<dbReference type="Gene3D" id="1.10.3720.10">
    <property type="entry name" value="MetI-like"/>
    <property type="match status" value="1"/>
</dbReference>
<dbReference type="OrthoDB" id="9804439at2"/>
<comment type="caution">
    <text evidence="10">The sequence shown here is derived from an EMBL/GenBank/DDBJ whole genome shotgun (WGS) entry which is preliminary data.</text>
</comment>
<dbReference type="GO" id="GO:0055085">
    <property type="term" value="P:transmembrane transport"/>
    <property type="evidence" value="ECO:0007669"/>
    <property type="project" value="InterPro"/>
</dbReference>
<keyword evidence="2 7" id="KW-0813">Transport</keyword>
<protein>
    <submittedName>
        <fullName evidence="10">Sugar ABC transporter permease</fullName>
    </submittedName>
</protein>
<evidence type="ECO:0000256" key="8">
    <source>
        <dbReference type="SAM" id="MobiDB-lite"/>
    </source>
</evidence>
<evidence type="ECO:0000313" key="10">
    <source>
        <dbReference type="EMBL" id="TRY19679.1"/>
    </source>
</evidence>
<dbReference type="CDD" id="cd06261">
    <property type="entry name" value="TM_PBP2"/>
    <property type="match status" value="1"/>
</dbReference>
<keyword evidence="11" id="KW-1185">Reference proteome</keyword>
<accession>A0A553K4Q0</accession>
<feature type="transmembrane region" description="Helical" evidence="7">
    <location>
        <begin position="232"/>
        <end position="254"/>
    </location>
</feature>
<evidence type="ECO:0000256" key="6">
    <source>
        <dbReference type="ARBA" id="ARBA00023136"/>
    </source>
</evidence>
<feature type="domain" description="ABC transmembrane type-1" evidence="9">
    <location>
        <begin position="104"/>
        <end position="312"/>
    </location>
</feature>
<evidence type="ECO:0000256" key="1">
    <source>
        <dbReference type="ARBA" id="ARBA00004651"/>
    </source>
</evidence>
<dbReference type="GO" id="GO:0005886">
    <property type="term" value="C:plasma membrane"/>
    <property type="evidence" value="ECO:0007669"/>
    <property type="project" value="UniProtKB-SubCell"/>
</dbReference>
<dbReference type="InterPro" id="IPR035906">
    <property type="entry name" value="MetI-like_sf"/>
</dbReference>
<evidence type="ECO:0000256" key="7">
    <source>
        <dbReference type="RuleBase" id="RU363032"/>
    </source>
</evidence>
<keyword evidence="4 7" id="KW-0812">Transmembrane</keyword>
<dbReference type="AlphaFoldDB" id="A0A553K4Q0"/>
<organism evidence="10 11">
    <name type="scientific">Tessaracoccus rhinocerotis</name>
    <dbReference type="NCBI Taxonomy" id="1689449"/>
    <lineage>
        <taxon>Bacteria</taxon>
        <taxon>Bacillati</taxon>
        <taxon>Actinomycetota</taxon>
        <taxon>Actinomycetes</taxon>
        <taxon>Propionibacteriales</taxon>
        <taxon>Propionibacteriaceae</taxon>
        <taxon>Tessaracoccus</taxon>
    </lineage>
</organism>
<feature type="region of interest" description="Disordered" evidence="8">
    <location>
        <begin position="1"/>
        <end position="31"/>
    </location>
</feature>
<keyword evidence="3" id="KW-1003">Cell membrane</keyword>
<comment type="similarity">
    <text evidence="7">Belongs to the binding-protein-dependent transport system permease family.</text>
</comment>
<feature type="transmembrane region" description="Helical" evidence="7">
    <location>
        <begin position="141"/>
        <end position="161"/>
    </location>
</feature>
<dbReference type="InterPro" id="IPR051393">
    <property type="entry name" value="ABC_transporter_permease"/>
</dbReference>
<evidence type="ECO:0000259" key="9">
    <source>
        <dbReference type="PROSITE" id="PS50928"/>
    </source>
</evidence>
<sequence>MTTTATQVTGGGGAEPAAVPGRGPSGPRRPGRGIRGSAWTPLAFLAPYLVLFTMFIVIPAFYGIWMSLHAWDFVMPAKPWVGLGNYSQLFDPASLQFEPFWNGMLATGTFTLWSVPLLIVAPLGLALLLHRNFPGRTFFRAVFFAPYVLGVAVIGLMWQYLLNGNFGLVNHLLGTDIQWTTTQPWAWIALVGVTVWWTLGFNAIIYLAGLGDIPQEQYEAASLDGASAWQKFWYVTLPGLRPVLIFIIITTTLASANMFGQSYLITDGGPTESTRTAIMVITATGFSQNRPGEAAAMSYILALFLAVVSVVNFWLMRDKDLAREEKLRRRASRNSEGTVR</sequence>
<gene>
    <name evidence="10" type="ORF">FOJ82_01980</name>
</gene>
<reference evidence="10 11" key="1">
    <citation type="submission" date="2019-07" db="EMBL/GenBank/DDBJ databases">
        <authorList>
            <person name="Zhou L.-Y."/>
        </authorList>
    </citation>
    <scope>NUCLEOTIDE SEQUENCE [LARGE SCALE GENOMIC DNA]</scope>
    <source>
        <strain evidence="10 11">YIM 101269</strain>
    </source>
</reference>